<accession>A0A9E7JC78</accession>
<reference evidence="2" key="1">
    <citation type="submission" date="2022-05" db="EMBL/GenBank/DDBJ databases">
        <title>The Musa troglodytarum L. genome provides insights into the mechanism of non-climacteric behaviour and enrichment of carotenoids.</title>
        <authorList>
            <person name="Wang J."/>
        </authorList>
    </citation>
    <scope>NUCLEOTIDE SEQUENCE</scope>
    <source>
        <tissue evidence="2">Leaf</tissue>
    </source>
</reference>
<dbReference type="AlphaFoldDB" id="A0A9E7JC78"/>
<dbReference type="OrthoDB" id="695275at2759"/>
<organism evidence="2 3">
    <name type="scientific">Musa troglodytarum</name>
    <name type="common">fe'i banana</name>
    <dbReference type="NCBI Taxonomy" id="320322"/>
    <lineage>
        <taxon>Eukaryota</taxon>
        <taxon>Viridiplantae</taxon>
        <taxon>Streptophyta</taxon>
        <taxon>Embryophyta</taxon>
        <taxon>Tracheophyta</taxon>
        <taxon>Spermatophyta</taxon>
        <taxon>Magnoliopsida</taxon>
        <taxon>Liliopsida</taxon>
        <taxon>Zingiberales</taxon>
        <taxon>Musaceae</taxon>
        <taxon>Musa</taxon>
    </lineage>
</organism>
<evidence type="ECO:0000256" key="1">
    <source>
        <dbReference type="SAM" id="Phobius"/>
    </source>
</evidence>
<protein>
    <submittedName>
        <fullName evidence="2">Uncharacterized protein</fullName>
    </submittedName>
</protein>
<gene>
    <name evidence="2" type="ORF">MUK42_10157</name>
</gene>
<sequence length="428" mass="47672">MPAVKTVGDGFFGSRDQDKCFPSLEELTFRDMPEWEEWSWADGRQLFPCLRELEIVRCPRLKRMPPLPPLETLRLDEVGLTEVAGLGEGILGGGSRTTASLSSLEISRCPNLRNLEEGLLSHSFPNIGDITIWGCAELVWLPVKEFKELTSLKKLTIRSCPKLLSMTGDVDIDIPLPPSIEELVLSGCGNLGKLLPGCLHNLTSLTRLEIGDCPSIETLPETSLLHLKRLEYLKIWKCGELRSKDELLLNEGNEQVEGLSVTELCIDDAALFKLPPLRRTLPSVRALTISNFPRATMSDEEEQLLRSLTALRSLEFSDCKNLQSLPRELHALSSLWLLTIIGCPAIQSLPEKGLPMSLKNLYFEGCHPRLTEQLQKHLAEMKSSGRFFSLIQLATHEGTPHPIVFSASIPLVFVVFGCFSFLVSDTTL</sequence>
<feature type="transmembrane region" description="Helical" evidence="1">
    <location>
        <begin position="403"/>
        <end position="423"/>
    </location>
</feature>
<keyword evidence="1" id="KW-1133">Transmembrane helix</keyword>
<proteinExistence type="predicted"/>
<dbReference type="SUPFAM" id="SSF52058">
    <property type="entry name" value="L domain-like"/>
    <property type="match status" value="1"/>
</dbReference>
<dbReference type="Proteomes" id="UP001055439">
    <property type="component" value="Chromosome 1"/>
</dbReference>
<keyword evidence="1" id="KW-0812">Transmembrane</keyword>
<dbReference type="EMBL" id="CP097502">
    <property type="protein sequence ID" value="URD75571.1"/>
    <property type="molecule type" value="Genomic_DNA"/>
</dbReference>
<dbReference type="PANTHER" id="PTHR36766:SF40">
    <property type="entry name" value="DISEASE RESISTANCE PROTEIN RGA3"/>
    <property type="match status" value="1"/>
</dbReference>
<dbReference type="PANTHER" id="PTHR36766">
    <property type="entry name" value="PLANT BROAD-SPECTRUM MILDEW RESISTANCE PROTEIN RPW8"/>
    <property type="match status" value="1"/>
</dbReference>
<name>A0A9E7JC78_9LILI</name>
<keyword evidence="1" id="KW-0472">Membrane</keyword>
<dbReference type="InterPro" id="IPR032675">
    <property type="entry name" value="LRR_dom_sf"/>
</dbReference>
<keyword evidence="3" id="KW-1185">Reference proteome</keyword>
<evidence type="ECO:0000313" key="3">
    <source>
        <dbReference type="Proteomes" id="UP001055439"/>
    </source>
</evidence>
<dbReference type="Gene3D" id="3.80.10.10">
    <property type="entry name" value="Ribonuclease Inhibitor"/>
    <property type="match status" value="3"/>
</dbReference>
<evidence type="ECO:0000313" key="2">
    <source>
        <dbReference type="EMBL" id="URD75571.1"/>
    </source>
</evidence>